<reference evidence="2" key="1">
    <citation type="submission" date="2023-07" db="EMBL/GenBank/DDBJ databases">
        <title>Genomic Encyclopedia of Type Strains, Phase IV (KMG-IV): sequencing the most valuable type-strain genomes for metagenomic binning, comparative biology and taxonomic classification.</title>
        <authorList>
            <person name="Goeker M."/>
        </authorList>
    </citation>
    <scope>NUCLEOTIDE SEQUENCE</scope>
    <source>
        <strain evidence="2">DSM 21202</strain>
    </source>
</reference>
<organism evidence="2 3">
    <name type="scientific">Amorphus orientalis</name>
    <dbReference type="NCBI Taxonomy" id="649198"/>
    <lineage>
        <taxon>Bacteria</taxon>
        <taxon>Pseudomonadati</taxon>
        <taxon>Pseudomonadota</taxon>
        <taxon>Alphaproteobacteria</taxon>
        <taxon>Hyphomicrobiales</taxon>
        <taxon>Amorphaceae</taxon>
        <taxon>Amorphus</taxon>
    </lineage>
</organism>
<dbReference type="Pfam" id="PF12915">
    <property type="entry name" value="DUF3833"/>
    <property type="match status" value="1"/>
</dbReference>
<dbReference type="PROSITE" id="PS51257">
    <property type="entry name" value="PROKAR_LIPOPROTEIN"/>
    <property type="match status" value="1"/>
</dbReference>
<accession>A0AAE4AR70</accession>
<feature type="chain" id="PRO_5041988342" description="DUF3833 domain-containing protein" evidence="1">
    <location>
        <begin position="26"/>
        <end position="179"/>
    </location>
</feature>
<proteinExistence type="predicted"/>
<keyword evidence="1" id="KW-0732">Signal</keyword>
<comment type="caution">
    <text evidence="2">The sequence shown here is derived from an EMBL/GenBank/DDBJ whole genome shotgun (WGS) entry which is preliminary data.</text>
</comment>
<evidence type="ECO:0008006" key="4">
    <source>
        <dbReference type="Google" id="ProtNLM"/>
    </source>
</evidence>
<dbReference type="EMBL" id="JAUSUL010000001">
    <property type="protein sequence ID" value="MDQ0313872.1"/>
    <property type="molecule type" value="Genomic_DNA"/>
</dbReference>
<evidence type="ECO:0000313" key="3">
    <source>
        <dbReference type="Proteomes" id="UP001229244"/>
    </source>
</evidence>
<dbReference type="AlphaFoldDB" id="A0AAE4AR70"/>
<dbReference type="RefSeq" id="WP_306883664.1">
    <property type="nucleotide sequence ID" value="NZ_JAUSUL010000001.1"/>
</dbReference>
<name>A0AAE4AR70_9HYPH</name>
<gene>
    <name evidence="2" type="ORF">J2S73_000309</name>
</gene>
<feature type="signal peptide" evidence="1">
    <location>
        <begin position="1"/>
        <end position="25"/>
    </location>
</feature>
<evidence type="ECO:0000256" key="1">
    <source>
        <dbReference type="SAM" id="SignalP"/>
    </source>
</evidence>
<evidence type="ECO:0000313" key="2">
    <source>
        <dbReference type="EMBL" id="MDQ0313872.1"/>
    </source>
</evidence>
<sequence>MSLLRWLAIPALAVILAGCMTTPDADVPPKVEALTLESFFVGRTSGEGRFESDIAGVDRSFTIRTRGTWDGRTLTLREDFRFDDGETDRKTWRFTKQADGSYKGTREDVIGVADVWQDGKTVRLSYDAEVVGKNGKRRVLSFEDVLVPQSRDVVVNKAIVSKYGVPVATVDVVFRRNPR</sequence>
<dbReference type="InterPro" id="IPR024409">
    <property type="entry name" value="DUF3833"/>
</dbReference>
<keyword evidence="3" id="KW-1185">Reference proteome</keyword>
<protein>
    <recommendedName>
        <fullName evidence="4">DUF3833 domain-containing protein</fullName>
    </recommendedName>
</protein>
<dbReference type="Proteomes" id="UP001229244">
    <property type="component" value="Unassembled WGS sequence"/>
</dbReference>